<reference evidence="1 2" key="1">
    <citation type="journal article" date="2017" name="Gigascience">
        <title>Draft genome of the honey bee ectoparasitic mite, Tropilaelaps mercedesae, is shaped by the parasitic life history.</title>
        <authorList>
            <person name="Dong X."/>
            <person name="Armstrong S.D."/>
            <person name="Xia D."/>
            <person name="Makepeace B.L."/>
            <person name="Darby A.C."/>
            <person name="Kadowaki T."/>
        </authorList>
    </citation>
    <scope>NUCLEOTIDE SEQUENCE [LARGE SCALE GENOMIC DNA]</scope>
    <source>
        <strain evidence="1">Wuxi-XJTLU</strain>
    </source>
</reference>
<gene>
    <name evidence="1" type="ORF">BIW11_09182</name>
</gene>
<accession>A0A1V9XLM7</accession>
<evidence type="ECO:0000313" key="1">
    <source>
        <dbReference type="EMBL" id="OQR74282.1"/>
    </source>
</evidence>
<sequence length="179" mass="19948">VVCVHVCVYICVTNFASHRRGTEAVRRIAMRSGQSVPWAHRPGVLVAVAATLLALASAAPASDDTIMNSGRFGRADLFALFNSVPVRRFEEVGSTRNGSFEPHMRHVQSRETKREPQIIRPPSWFPYQTAQELRTELAGGRPQSDSYPETIEIIRQANLYPSCKYCALELAFISSSARR</sequence>
<dbReference type="EMBL" id="MNPL01008313">
    <property type="protein sequence ID" value="OQR74282.1"/>
    <property type="molecule type" value="Genomic_DNA"/>
</dbReference>
<comment type="caution">
    <text evidence="1">The sequence shown here is derived from an EMBL/GenBank/DDBJ whole genome shotgun (WGS) entry which is preliminary data.</text>
</comment>
<feature type="non-terminal residue" evidence="1">
    <location>
        <position position="1"/>
    </location>
</feature>
<evidence type="ECO:0000313" key="2">
    <source>
        <dbReference type="Proteomes" id="UP000192247"/>
    </source>
</evidence>
<organism evidence="1 2">
    <name type="scientific">Tropilaelaps mercedesae</name>
    <dbReference type="NCBI Taxonomy" id="418985"/>
    <lineage>
        <taxon>Eukaryota</taxon>
        <taxon>Metazoa</taxon>
        <taxon>Ecdysozoa</taxon>
        <taxon>Arthropoda</taxon>
        <taxon>Chelicerata</taxon>
        <taxon>Arachnida</taxon>
        <taxon>Acari</taxon>
        <taxon>Parasitiformes</taxon>
        <taxon>Mesostigmata</taxon>
        <taxon>Gamasina</taxon>
        <taxon>Dermanyssoidea</taxon>
        <taxon>Laelapidae</taxon>
        <taxon>Tropilaelaps</taxon>
    </lineage>
</organism>
<dbReference type="InParanoid" id="A0A1V9XLM7"/>
<proteinExistence type="predicted"/>
<dbReference type="Proteomes" id="UP000192247">
    <property type="component" value="Unassembled WGS sequence"/>
</dbReference>
<dbReference type="AlphaFoldDB" id="A0A1V9XLM7"/>
<name>A0A1V9XLM7_9ACAR</name>
<keyword evidence="2" id="KW-1185">Reference proteome</keyword>
<protein>
    <submittedName>
        <fullName evidence="1">Uncharacterized protein</fullName>
    </submittedName>
</protein>